<dbReference type="InterPro" id="IPR036388">
    <property type="entry name" value="WH-like_DNA-bd_sf"/>
</dbReference>
<dbReference type="AlphaFoldDB" id="A0A0F7DB93"/>
<proteinExistence type="predicted"/>
<dbReference type="HOGENOM" id="CLU_2353106_0_0_2"/>
<evidence type="ECO:0000313" key="1">
    <source>
        <dbReference type="EMBL" id="AKG90691.1"/>
    </source>
</evidence>
<dbReference type="InterPro" id="IPR036390">
    <property type="entry name" value="WH_DNA-bd_sf"/>
</dbReference>
<dbReference type="KEGG" id="gah:GAH_02040"/>
<reference evidence="1 2" key="1">
    <citation type="submission" date="2015-04" db="EMBL/GenBank/DDBJ databases">
        <title>The complete genome sequence of the hyperthermophilic, obligate iron-reducing archaeon Geoglobus ahangari strain 234T.</title>
        <authorList>
            <person name="Manzella M.P."/>
            <person name="Holmes D.E."/>
            <person name="Rocheleau J.M."/>
            <person name="Chung A."/>
            <person name="Reguera G."/>
            <person name="Kashefi K."/>
        </authorList>
    </citation>
    <scope>NUCLEOTIDE SEQUENCE [LARGE SCALE GENOMIC DNA]</scope>
    <source>
        <strain evidence="1 2">234</strain>
    </source>
</reference>
<dbReference type="SUPFAM" id="SSF46785">
    <property type="entry name" value="Winged helix' DNA-binding domain"/>
    <property type="match status" value="1"/>
</dbReference>
<organism evidence="1 2">
    <name type="scientific">Geoglobus ahangari</name>
    <dbReference type="NCBI Taxonomy" id="113653"/>
    <lineage>
        <taxon>Archaea</taxon>
        <taxon>Methanobacteriati</taxon>
        <taxon>Methanobacteriota</taxon>
        <taxon>Archaeoglobi</taxon>
        <taxon>Archaeoglobales</taxon>
        <taxon>Archaeoglobaceae</taxon>
        <taxon>Geoglobus</taxon>
    </lineage>
</organism>
<evidence type="ECO:0000313" key="2">
    <source>
        <dbReference type="Proteomes" id="UP000034723"/>
    </source>
</evidence>
<dbReference type="RefSeq" id="WP_048096542.1">
    <property type="nucleotide sequence ID" value="NZ_CP011267.1"/>
</dbReference>
<dbReference type="InParanoid" id="A0A0F7DB93"/>
<name>A0A0F7DB93_9EURY</name>
<protein>
    <submittedName>
        <fullName evidence="1">Uncharacterized protein</fullName>
    </submittedName>
</protein>
<dbReference type="OrthoDB" id="51423at2157"/>
<gene>
    <name evidence="1" type="ORF">GAH_02040</name>
</gene>
<dbReference type="GeneID" id="24804603"/>
<dbReference type="STRING" id="113653.GAH_02040"/>
<sequence length="96" mass="10994">MLANDAVERGKLIFKERVVQILMTIYEGERSGEEVYIQYIAGKINSPHSYVWLVVKKLEQMGIVETSSAGRTRLIHLTDKGHELCDAIQHILELLR</sequence>
<dbReference type="Proteomes" id="UP000034723">
    <property type="component" value="Chromosome"/>
</dbReference>
<accession>A0A0F7DB93</accession>
<dbReference type="Gene3D" id="1.10.10.10">
    <property type="entry name" value="Winged helix-like DNA-binding domain superfamily/Winged helix DNA-binding domain"/>
    <property type="match status" value="1"/>
</dbReference>
<keyword evidence="2" id="KW-1185">Reference proteome</keyword>
<dbReference type="EMBL" id="CP011267">
    <property type="protein sequence ID" value="AKG90691.1"/>
    <property type="molecule type" value="Genomic_DNA"/>
</dbReference>